<name>A0A511N319_DEIC1</name>
<protein>
    <recommendedName>
        <fullName evidence="3">Alpha-galactosidase</fullName>
    </recommendedName>
</protein>
<evidence type="ECO:0008006" key="3">
    <source>
        <dbReference type="Google" id="ProtNLM"/>
    </source>
</evidence>
<comment type="caution">
    <text evidence="1">The sequence shown here is derived from an EMBL/GenBank/DDBJ whole genome shotgun (WGS) entry which is preliminary data.</text>
</comment>
<dbReference type="InterPro" id="IPR017853">
    <property type="entry name" value="GH"/>
</dbReference>
<evidence type="ECO:0000313" key="1">
    <source>
        <dbReference type="EMBL" id="GEM47250.1"/>
    </source>
</evidence>
<dbReference type="RefSeq" id="WP_146885347.1">
    <property type="nucleotide sequence ID" value="NZ_BJXB01000012.1"/>
</dbReference>
<reference evidence="1 2" key="1">
    <citation type="submission" date="2019-07" db="EMBL/GenBank/DDBJ databases">
        <title>Whole genome shotgun sequence of Deinococcus cellulosilyticus NBRC 106333.</title>
        <authorList>
            <person name="Hosoyama A."/>
            <person name="Uohara A."/>
            <person name="Ohji S."/>
            <person name="Ichikawa N."/>
        </authorList>
    </citation>
    <scope>NUCLEOTIDE SEQUENCE [LARGE SCALE GENOMIC DNA]</scope>
    <source>
        <strain evidence="1 2">NBRC 106333</strain>
    </source>
</reference>
<dbReference type="Proteomes" id="UP000321306">
    <property type="component" value="Unassembled WGS sequence"/>
</dbReference>
<dbReference type="EMBL" id="BJXB01000012">
    <property type="protein sequence ID" value="GEM47250.1"/>
    <property type="molecule type" value="Genomic_DNA"/>
</dbReference>
<keyword evidence="2" id="KW-1185">Reference proteome</keyword>
<dbReference type="Gene3D" id="3.20.20.80">
    <property type="entry name" value="Glycosidases"/>
    <property type="match status" value="1"/>
</dbReference>
<dbReference type="SUPFAM" id="SSF51445">
    <property type="entry name" value="(Trans)glycosidases"/>
    <property type="match status" value="1"/>
</dbReference>
<gene>
    <name evidence="1" type="ORF">DC3_28850</name>
</gene>
<dbReference type="OrthoDB" id="176168at2"/>
<dbReference type="AlphaFoldDB" id="A0A511N319"/>
<sequence length="589" mass="66772">MTQSAQNFSRTPEGHLSLQTSHYSILVPSDRPYAQLRDKNGTLWTELFLAFSAHTLTGQDRTARIEQEVLGNSLILKLQGGIWQEKRLTFTFLEDSIEITPQITGEGNLTDLHYLGGYYSGHLRWGSGFFQSGYRFGRVFNPEPHGQERRTIPAGESTTIDVMGTSIPGKAHWFFTPAPYYYAFTQDQNAPALNLGADQGGTPLEVQESGKSDLWMTAGLKVQDGEHNFTGFHYHGTEGAYSLSLSYEGYTRISGTVTLPTLRLSFTTEPYRGLEEYVRSLGRQSRPQQSDWWFTPIQCGWGAQCYTAQTRGTRAPEECTEENYNGYLKVLTANKIEPGILVLDDKWSSTYGTCEVDRKKWPNLEQWIEEAHNRGQKVLLWWKAWDPEGLPLDACVLNDLGEPIAADPTSPVYEEILRNAVQKMLLDYGADGFKVDFSARTPSGPGLKVHGNKWGVELLHQLLWILRDEAKKVKADALVMTHTPNPYFHDVTDMIRLNDVNTGQPVIEQMQHRFRVAQAALPHHVIDTDNWPMPSKQAWREYVALQPDLGVPSLYFVTNVDGTKEPLLEEDYALIRRAWKKHAEKRTLL</sequence>
<proteinExistence type="predicted"/>
<organism evidence="1 2">
    <name type="scientific">Deinococcus cellulosilyticus (strain DSM 18568 / NBRC 106333 / KACC 11606 / 5516J-15)</name>
    <dbReference type="NCBI Taxonomy" id="1223518"/>
    <lineage>
        <taxon>Bacteria</taxon>
        <taxon>Thermotogati</taxon>
        <taxon>Deinococcota</taxon>
        <taxon>Deinococci</taxon>
        <taxon>Deinococcales</taxon>
        <taxon>Deinococcaceae</taxon>
        <taxon>Deinococcus</taxon>
    </lineage>
</organism>
<accession>A0A511N319</accession>
<evidence type="ECO:0000313" key="2">
    <source>
        <dbReference type="Proteomes" id="UP000321306"/>
    </source>
</evidence>